<dbReference type="CDD" id="cd19501">
    <property type="entry name" value="RecA-like_FtsH"/>
    <property type="match status" value="1"/>
</dbReference>
<feature type="binding site" evidence="15">
    <location>
        <begin position="207"/>
        <end position="214"/>
    </location>
    <ligand>
        <name>ATP</name>
        <dbReference type="ChEBI" id="CHEBI:30616"/>
    </ligand>
</feature>
<comment type="similarity">
    <text evidence="2 15">In the C-terminal section; belongs to the peptidase M41 family.</text>
</comment>
<keyword evidence="3 15" id="KW-1003">Cell membrane</keyword>
<keyword evidence="9 15" id="KW-0862">Zinc</keyword>
<dbReference type="GO" id="GO:0004176">
    <property type="term" value="F:ATP-dependent peptidase activity"/>
    <property type="evidence" value="ECO:0007669"/>
    <property type="project" value="InterPro"/>
</dbReference>
<dbReference type="Gene3D" id="1.20.58.760">
    <property type="entry name" value="Peptidase M41"/>
    <property type="match status" value="1"/>
</dbReference>
<keyword evidence="6 15" id="KW-0479">Metal-binding</keyword>
<dbReference type="GO" id="GO:0006508">
    <property type="term" value="P:proteolysis"/>
    <property type="evidence" value="ECO:0007669"/>
    <property type="project" value="UniProtKB-KW"/>
</dbReference>
<dbReference type="Gene3D" id="3.40.50.300">
    <property type="entry name" value="P-loop containing nucleotide triphosphate hydrolases"/>
    <property type="match status" value="1"/>
</dbReference>
<evidence type="ECO:0000256" key="4">
    <source>
        <dbReference type="ARBA" id="ARBA00022670"/>
    </source>
</evidence>
<evidence type="ECO:0000256" key="5">
    <source>
        <dbReference type="ARBA" id="ARBA00022692"/>
    </source>
</evidence>
<evidence type="ECO:0000256" key="14">
    <source>
        <dbReference type="ARBA" id="ARBA00061570"/>
    </source>
</evidence>
<evidence type="ECO:0000256" key="1">
    <source>
        <dbReference type="ARBA" id="ARBA00004370"/>
    </source>
</evidence>
<evidence type="ECO:0000313" key="18">
    <source>
        <dbReference type="EMBL" id="KKR02575.1"/>
    </source>
</evidence>
<keyword evidence="10 15" id="KW-0067">ATP-binding</keyword>
<evidence type="ECO:0000256" key="9">
    <source>
        <dbReference type="ARBA" id="ARBA00022833"/>
    </source>
</evidence>
<comment type="function">
    <text evidence="15">Acts as a processive, ATP-dependent zinc metallopeptidase for both cytoplasmic and membrane proteins. Plays a role in the quality control of integral membrane proteins.</text>
</comment>
<organism evidence="18 19">
    <name type="scientific">Yanofskybacteria sp. (strain GW2011_GWA1_39_13)</name>
    <dbReference type="NCBI Taxonomy" id="1619019"/>
    <lineage>
        <taxon>Bacteria</taxon>
        <taxon>Candidatus Yanofskyibacteriota</taxon>
    </lineage>
</organism>
<dbReference type="PROSITE" id="PS00674">
    <property type="entry name" value="AAA"/>
    <property type="match status" value="1"/>
</dbReference>
<feature type="binding site" evidence="15">
    <location>
        <position position="505"/>
    </location>
    <ligand>
        <name>Zn(2+)</name>
        <dbReference type="ChEBI" id="CHEBI:29105"/>
        <note>catalytic</note>
    </ligand>
</feature>
<evidence type="ECO:0000256" key="3">
    <source>
        <dbReference type="ARBA" id="ARBA00022475"/>
    </source>
</evidence>
<evidence type="ECO:0000313" key="19">
    <source>
        <dbReference type="Proteomes" id="UP000034845"/>
    </source>
</evidence>
<evidence type="ECO:0000256" key="10">
    <source>
        <dbReference type="ARBA" id="ARBA00022840"/>
    </source>
</evidence>
<dbReference type="InterPro" id="IPR003593">
    <property type="entry name" value="AAA+_ATPase"/>
</dbReference>
<evidence type="ECO:0000256" key="8">
    <source>
        <dbReference type="ARBA" id="ARBA00022801"/>
    </source>
</evidence>
<keyword evidence="12 15" id="KW-0482">Metalloprotease</keyword>
<dbReference type="Pfam" id="PF01434">
    <property type="entry name" value="Peptidase_M41"/>
    <property type="match status" value="1"/>
</dbReference>
<evidence type="ECO:0000259" key="17">
    <source>
        <dbReference type="SMART" id="SM00382"/>
    </source>
</evidence>
<dbReference type="PANTHER" id="PTHR23076:SF97">
    <property type="entry name" value="ATP-DEPENDENT ZINC METALLOPROTEASE YME1L1"/>
    <property type="match status" value="1"/>
</dbReference>
<dbReference type="GO" id="GO:0008270">
    <property type="term" value="F:zinc ion binding"/>
    <property type="evidence" value="ECO:0007669"/>
    <property type="project" value="UniProtKB-UniRule"/>
</dbReference>
<keyword evidence="5 15" id="KW-0812">Transmembrane</keyword>
<evidence type="ECO:0000256" key="16">
    <source>
        <dbReference type="RuleBase" id="RU003651"/>
    </source>
</evidence>
<feature type="active site" evidence="15">
    <location>
        <position position="430"/>
    </location>
</feature>
<dbReference type="PATRIC" id="fig|1619019.3.peg.56"/>
<comment type="similarity">
    <text evidence="14 15">In the central section; belongs to the AAA ATPase family.</text>
</comment>
<gene>
    <name evidence="15" type="primary">ftsH</name>
    <name evidence="18" type="ORF">UT29_C0001G0055</name>
</gene>
<evidence type="ECO:0000256" key="7">
    <source>
        <dbReference type="ARBA" id="ARBA00022741"/>
    </source>
</evidence>
<reference evidence="18 19" key="1">
    <citation type="journal article" date="2015" name="Nature">
        <title>rRNA introns, odd ribosomes, and small enigmatic genomes across a large radiation of phyla.</title>
        <authorList>
            <person name="Brown C.T."/>
            <person name="Hug L.A."/>
            <person name="Thomas B.C."/>
            <person name="Sharon I."/>
            <person name="Castelle C.J."/>
            <person name="Singh A."/>
            <person name="Wilkins M.J."/>
            <person name="Williams K.H."/>
            <person name="Banfield J.F."/>
        </authorList>
    </citation>
    <scope>NUCLEOTIDE SEQUENCE [LARGE SCALE GENOMIC DNA]</scope>
    <source>
        <strain evidence="19">GW2011_GWA1_39_13</strain>
    </source>
</reference>
<comment type="cofactor">
    <cofactor evidence="15">
        <name>Zn(2+)</name>
        <dbReference type="ChEBI" id="CHEBI:29105"/>
    </cofactor>
    <text evidence="15">Binds 1 zinc ion per subunit.</text>
</comment>
<dbReference type="GO" id="GO:0030163">
    <property type="term" value="P:protein catabolic process"/>
    <property type="evidence" value="ECO:0007669"/>
    <property type="project" value="UniProtKB-UniRule"/>
</dbReference>
<dbReference type="GO" id="GO:0004222">
    <property type="term" value="F:metalloendopeptidase activity"/>
    <property type="evidence" value="ECO:0007669"/>
    <property type="project" value="InterPro"/>
</dbReference>
<dbReference type="InterPro" id="IPR003960">
    <property type="entry name" value="ATPase_AAA_CS"/>
</dbReference>
<evidence type="ECO:0000256" key="15">
    <source>
        <dbReference type="HAMAP-Rule" id="MF_01458"/>
    </source>
</evidence>
<feature type="transmembrane region" description="Helical" evidence="15">
    <location>
        <begin position="6"/>
        <end position="26"/>
    </location>
</feature>
<keyword evidence="7 15" id="KW-0547">Nucleotide-binding</keyword>
<dbReference type="Pfam" id="PF17862">
    <property type="entry name" value="AAA_lid_3"/>
    <property type="match status" value="1"/>
</dbReference>
<dbReference type="InterPro" id="IPR003959">
    <property type="entry name" value="ATPase_AAA_core"/>
</dbReference>
<sequence length="607" mass="66974">MIKQFTKYISIVFLILLTAAGLVLLFQSPFEKAEKVSVSELVTKINAGQVKEITVKGDDLNTILKDGDKKLVSQKEPGISTFETLLNLGANKDKLSAFNIKVEDETGTFGLMMASILPIILPFLLIVLIFWYMFGQAQKGSMQAFSFGKSKARLASSKIGKKPVTFKDVAGLIEAKEEISEIVEFLKDPKRFHKLGAKIPRGILLIGSPGTGKTLLAKAVASEANVPFYFVSGSEFVEMFVGVGANRVRDMFELAKKTAPAIVFIDEVDAVGRHRGAGVGGGHDEREQTLNQILVEMDGFDTDAAVIVMAATNRPDILDPALLRPGRFDRRIILDEPSMKDREEILKIHALDKPLSKTINFKIVAERTPGLSGADLANLINEAAILAARNNQKEITQDNLFEAIEKVLLGPERRSHIFSKKEKEITAYHEAGHALVACSLPYTDPVHKVSIVSRGRAGGYTLKLPTEDKHLRSRSEFESELAVLLGGFVAEKIIFKDTTTGASNDLKVASDLARRMITQYGMSDILGPITFGEKEEMVFLGKEISTNKNYSETVAFQIDEEIKKLITKGLNSSKKVLTQKTDILHKIAKELISKETLEQKEFYALVR</sequence>
<evidence type="ECO:0000256" key="11">
    <source>
        <dbReference type="ARBA" id="ARBA00022989"/>
    </source>
</evidence>
<dbReference type="HAMAP" id="MF_01458">
    <property type="entry name" value="FtsH"/>
    <property type="match status" value="1"/>
</dbReference>
<dbReference type="EC" id="3.4.24.-" evidence="15"/>
<protein>
    <recommendedName>
        <fullName evidence="15">ATP-dependent zinc metalloprotease FtsH</fullName>
        <ecNumber evidence="15">3.4.24.-</ecNumber>
    </recommendedName>
</protein>
<keyword evidence="11 15" id="KW-1133">Transmembrane helix</keyword>
<comment type="subcellular location">
    <subcellularLocation>
        <location evidence="15">Cell membrane</location>
        <topology evidence="15">Multi-pass membrane protein</topology>
        <orientation evidence="15">Cytoplasmic side</orientation>
    </subcellularLocation>
    <subcellularLocation>
        <location evidence="1">Membrane</location>
    </subcellularLocation>
</comment>
<proteinExistence type="inferred from homology"/>
<dbReference type="NCBIfam" id="TIGR01241">
    <property type="entry name" value="FtsH_fam"/>
    <property type="match status" value="1"/>
</dbReference>
<evidence type="ECO:0000256" key="12">
    <source>
        <dbReference type="ARBA" id="ARBA00023049"/>
    </source>
</evidence>
<keyword evidence="4 15" id="KW-0645">Protease</keyword>
<evidence type="ECO:0000256" key="6">
    <source>
        <dbReference type="ARBA" id="ARBA00022723"/>
    </source>
</evidence>
<comment type="caution">
    <text evidence="18">The sequence shown here is derived from an EMBL/GenBank/DDBJ whole genome shotgun (WGS) entry which is preliminary data.</text>
</comment>
<feature type="transmembrane region" description="Helical" evidence="15">
    <location>
        <begin position="109"/>
        <end position="134"/>
    </location>
</feature>
<dbReference type="InterPro" id="IPR000642">
    <property type="entry name" value="Peptidase_M41"/>
</dbReference>
<dbReference type="InterPro" id="IPR011546">
    <property type="entry name" value="Pept_M41_FtsH_extracell"/>
</dbReference>
<dbReference type="PANTHER" id="PTHR23076">
    <property type="entry name" value="METALLOPROTEASE M41 FTSH"/>
    <property type="match status" value="1"/>
</dbReference>
<dbReference type="InterPro" id="IPR037219">
    <property type="entry name" value="Peptidase_M41-like"/>
</dbReference>
<dbReference type="FunFam" id="3.40.50.300:FF:000001">
    <property type="entry name" value="ATP-dependent zinc metalloprotease FtsH"/>
    <property type="match status" value="1"/>
</dbReference>
<name>A0A0G0PWN2_YANXG</name>
<accession>A0A0G0PWN2</accession>
<feature type="binding site" evidence="15">
    <location>
        <position position="433"/>
    </location>
    <ligand>
        <name>Zn(2+)</name>
        <dbReference type="ChEBI" id="CHEBI:29105"/>
        <note>catalytic</note>
    </ligand>
</feature>
<dbReference type="Gene3D" id="1.10.8.60">
    <property type="match status" value="1"/>
</dbReference>
<dbReference type="GO" id="GO:0005524">
    <property type="term" value="F:ATP binding"/>
    <property type="evidence" value="ECO:0007669"/>
    <property type="project" value="UniProtKB-UniRule"/>
</dbReference>
<feature type="binding site" evidence="15">
    <location>
        <position position="429"/>
    </location>
    <ligand>
        <name>Zn(2+)</name>
        <dbReference type="ChEBI" id="CHEBI:29105"/>
        <note>catalytic</note>
    </ligand>
</feature>
<keyword evidence="8 15" id="KW-0378">Hydrolase</keyword>
<dbReference type="AlphaFoldDB" id="A0A0G0PWN2"/>
<dbReference type="InterPro" id="IPR027417">
    <property type="entry name" value="P-loop_NTPase"/>
</dbReference>
<evidence type="ECO:0000256" key="13">
    <source>
        <dbReference type="ARBA" id="ARBA00023136"/>
    </source>
</evidence>
<dbReference type="SMART" id="SM00382">
    <property type="entry name" value="AAA"/>
    <property type="match status" value="1"/>
</dbReference>
<dbReference type="GO" id="GO:0005886">
    <property type="term" value="C:plasma membrane"/>
    <property type="evidence" value="ECO:0007669"/>
    <property type="project" value="UniProtKB-SubCell"/>
</dbReference>
<dbReference type="Pfam" id="PF06480">
    <property type="entry name" value="FtsH_ext"/>
    <property type="match status" value="1"/>
</dbReference>
<keyword evidence="13 15" id="KW-0472">Membrane</keyword>
<dbReference type="GO" id="GO:0016887">
    <property type="term" value="F:ATP hydrolysis activity"/>
    <property type="evidence" value="ECO:0007669"/>
    <property type="project" value="UniProtKB-UniRule"/>
</dbReference>
<dbReference type="FunFam" id="1.10.8.60:FF:000001">
    <property type="entry name" value="ATP-dependent zinc metalloprotease FtsH"/>
    <property type="match status" value="1"/>
</dbReference>
<evidence type="ECO:0000256" key="2">
    <source>
        <dbReference type="ARBA" id="ARBA00010044"/>
    </source>
</evidence>
<dbReference type="SUPFAM" id="SSF52540">
    <property type="entry name" value="P-loop containing nucleoside triphosphate hydrolases"/>
    <property type="match status" value="1"/>
</dbReference>
<dbReference type="Proteomes" id="UP000034845">
    <property type="component" value="Unassembled WGS sequence"/>
</dbReference>
<dbReference type="InterPro" id="IPR005936">
    <property type="entry name" value="FtsH"/>
</dbReference>
<dbReference type="InterPro" id="IPR041569">
    <property type="entry name" value="AAA_lid_3"/>
</dbReference>
<dbReference type="Pfam" id="PF00004">
    <property type="entry name" value="AAA"/>
    <property type="match status" value="1"/>
</dbReference>
<feature type="domain" description="AAA+ ATPase" evidence="17">
    <location>
        <begin position="199"/>
        <end position="338"/>
    </location>
</feature>
<comment type="subunit">
    <text evidence="15">Homohexamer.</text>
</comment>
<dbReference type="FunFam" id="1.20.58.760:FF:000001">
    <property type="entry name" value="ATP-dependent zinc metalloprotease FtsH"/>
    <property type="match status" value="1"/>
</dbReference>
<comment type="similarity">
    <text evidence="16">Belongs to the AAA ATPase family.</text>
</comment>
<dbReference type="SUPFAM" id="SSF140990">
    <property type="entry name" value="FtsH protease domain-like"/>
    <property type="match status" value="1"/>
</dbReference>
<dbReference type="EMBL" id="LBWF01000001">
    <property type="protein sequence ID" value="KKR02575.1"/>
    <property type="molecule type" value="Genomic_DNA"/>
</dbReference>